<gene>
    <name evidence="1" type="ORF">JYK00_05265</name>
</gene>
<protein>
    <submittedName>
        <fullName evidence="1">DUF4895 domain-containing protein</fullName>
    </submittedName>
</protein>
<evidence type="ECO:0000313" key="1">
    <source>
        <dbReference type="EMBL" id="QTA37162.1"/>
    </source>
</evidence>
<dbReference type="Proteomes" id="UP000671862">
    <property type="component" value="Chromosome"/>
</dbReference>
<dbReference type="EMBL" id="CP071446">
    <property type="protein sequence ID" value="QTA37162.1"/>
    <property type="molecule type" value="Genomic_DNA"/>
</dbReference>
<reference evidence="1 2" key="1">
    <citation type="submission" date="2021-03" db="EMBL/GenBank/DDBJ databases">
        <title>Thermosipho ferrireducens sp.nov., an anaerobic thermophilic iron-reducing bacterium isolated from a deep-sea hydrothermal sulfide deposits.</title>
        <authorList>
            <person name="Zeng X."/>
            <person name="Chen Y."/>
            <person name="Shao Z."/>
        </authorList>
    </citation>
    <scope>NUCLEOTIDE SEQUENCE [LARGE SCALE GENOMIC DNA]</scope>
    <source>
        <strain evidence="1 2">JL129W03</strain>
    </source>
</reference>
<dbReference type="RefSeq" id="WP_207565887.1">
    <property type="nucleotide sequence ID" value="NZ_CP071446.1"/>
</dbReference>
<dbReference type="InterPro" id="IPR032606">
    <property type="entry name" value="DUF4895"/>
</dbReference>
<organism evidence="1 2">
    <name type="scientific">Thermosipho ferrireducens</name>
    <dbReference type="NCBI Taxonomy" id="2571116"/>
    <lineage>
        <taxon>Bacteria</taxon>
        <taxon>Thermotogati</taxon>
        <taxon>Thermotogota</taxon>
        <taxon>Thermotogae</taxon>
        <taxon>Thermotogales</taxon>
        <taxon>Fervidobacteriaceae</taxon>
        <taxon>Thermosipho</taxon>
    </lineage>
</organism>
<sequence length="263" mass="30916">MIYIGPDKLKRIKEIPELLSNKKELLIKFLFKHKEKLDAFHKHVILISVKSPPNFSMICGYNHEEKPFFGITFSDPFERTPSLYKMENFYNEDLGNFYNSIFNLSKLPHFQCGILKFPVQTHFIAIGGDETLIKKELFSEELTGKKWMSFAKNVTDDFYEDLVKYSNGKVGFLKTLLTDDGLYFVGINKEMEFASLYAEFFSLLRNKYKFLPGKFAQISSLKEQIIGVFKIELDEILNKKYDLSVRNFITDFEKFRKFVKNML</sequence>
<name>A0ABX7S436_9BACT</name>
<keyword evidence="2" id="KW-1185">Reference proteome</keyword>
<dbReference type="Pfam" id="PF16236">
    <property type="entry name" value="DUF4895"/>
    <property type="match status" value="1"/>
</dbReference>
<accession>A0ABX7S436</accession>
<evidence type="ECO:0000313" key="2">
    <source>
        <dbReference type="Proteomes" id="UP000671862"/>
    </source>
</evidence>
<proteinExistence type="predicted"/>